<organism evidence="1 2">
    <name type="scientific">Heliocybe sulcata</name>
    <dbReference type="NCBI Taxonomy" id="5364"/>
    <lineage>
        <taxon>Eukaryota</taxon>
        <taxon>Fungi</taxon>
        <taxon>Dikarya</taxon>
        <taxon>Basidiomycota</taxon>
        <taxon>Agaricomycotina</taxon>
        <taxon>Agaricomycetes</taxon>
        <taxon>Gloeophyllales</taxon>
        <taxon>Gloeophyllaceae</taxon>
        <taxon>Heliocybe</taxon>
    </lineage>
</organism>
<keyword evidence="2" id="KW-1185">Reference proteome</keyword>
<gene>
    <name evidence="1" type="ORF">OE88DRAFT_572452</name>
</gene>
<proteinExistence type="predicted"/>
<dbReference type="AlphaFoldDB" id="A0A5C3MTF8"/>
<reference evidence="1 2" key="1">
    <citation type="journal article" date="2019" name="Nat. Ecol. Evol.">
        <title>Megaphylogeny resolves global patterns of mushroom evolution.</title>
        <authorList>
            <person name="Varga T."/>
            <person name="Krizsan K."/>
            <person name="Foldi C."/>
            <person name="Dima B."/>
            <person name="Sanchez-Garcia M."/>
            <person name="Sanchez-Ramirez S."/>
            <person name="Szollosi G.J."/>
            <person name="Szarkandi J.G."/>
            <person name="Papp V."/>
            <person name="Albert L."/>
            <person name="Andreopoulos W."/>
            <person name="Angelini C."/>
            <person name="Antonin V."/>
            <person name="Barry K.W."/>
            <person name="Bougher N.L."/>
            <person name="Buchanan P."/>
            <person name="Buyck B."/>
            <person name="Bense V."/>
            <person name="Catcheside P."/>
            <person name="Chovatia M."/>
            <person name="Cooper J."/>
            <person name="Damon W."/>
            <person name="Desjardin D."/>
            <person name="Finy P."/>
            <person name="Geml J."/>
            <person name="Haridas S."/>
            <person name="Hughes K."/>
            <person name="Justo A."/>
            <person name="Karasinski D."/>
            <person name="Kautmanova I."/>
            <person name="Kiss B."/>
            <person name="Kocsube S."/>
            <person name="Kotiranta H."/>
            <person name="LaButti K.M."/>
            <person name="Lechner B.E."/>
            <person name="Liimatainen K."/>
            <person name="Lipzen A."/>
            <person name="Lukacs Z."/>
            <person name="Mihaltcheva S."/>
            <person name="Morgado L.N."/>
            <person name="Niskanen T."/>
            <person name="Noordeloos M.E."/>
            <person name="Ohm R.A."/>
            <person name="Ortiz-Santana B."/>
            <person name="Ovrebo C."/>
            <person name="Racz N."/>
            <person name="Riley R."/>
            <person name="Savchenko A."/>
            <person name="Shiryaev A."/>
            <person name="Soop K."/>
            <person name="Spirin V."/>
            <person name="Szebenyi C."/>
            <person name="Tomsovsky M."/>
            <person name="Tulloss R.E."/>
            <person name="Uehling J."/>
            <person name="Grigoriev I.V."/>
            <person name="Vagvolgyi C."/>
            <person name="Papp T."/>
            <person name="Martin F.M."/>
            <person name="Miettinen O."/>
            <person name="Hibbett D.S."/>
            <person name="Nagy L.G."/>
        </authorList>
    </citation>
    <scope>NUCLEOTIDE SEQUENCE [LARGE SCALE GENOMIC DNA]</scope>
    <source>
        <strain evidence="1 2">OMC1185</strain>
    </source>
</reference>
<evidence type="ECO:0000313" key="1">
    <source>
        <dbReference type="EMBL" id="TFK48307.1"/>
    </source>
</evidence>
<dbReference type="Proteomes" id="UP000305948">
    <property type="component" value="Unassembled WGS sequence"/>
</dbReference>
<accession>A0A5C3MTF8</accession>
<dbReference type="EMBL" id="ML213520">
    <property type="protein sequence ID" value="TFK48307.1"/>
    <property type="molecule type" value="Genomic_DNA"/>
</dbReference>
<evidence type="ECO:0000313" key="2">
    <source>
        <dbReference type="Proteomes" id="UP000305948"/>
    </source>
</evidence>
<sequence>MNFRNSSWNVSSRLSILRIISSFWSCSHTWRFGKGRSRSSRMFLLRESKPSICLRPSVNNGIVGNIDCLLTAAELTTPGRSLATRHLLGIPLSVLLCGHGGREILL</sequence>
<protein>
    <submittedName>
        <fullName evidence="1">Uncharacterized protein</fullName>
    </submittedName>
</protein>
<name>A0A5C3MTF8_9AGAM</name>